<keyword evidence="2" id="KW-1185">Reference proteome</keyword>
<gene>
    <name evidence="1" type="ORF">RVR_4419</name>
</gene>
<reference evidence="1 2" key="4">
    <citation type="journal article" date="2020" name="Sci. Rep.">
        <title>beta-carboline chemical signals induce reveromycin production through a LuxR family regulator in Streptomyces sp. SN-593.</title>
        <authorList>
            <person name="Panthee S."/>
            <person name="Kito N."/>
            <person name="Hayashi T."/>
            <person name="Shimizu T."/>
            <person name="Ishikawa J."/>
            <person name="Hamamoto H."/>
            <person name="Osada H."/>
            <person name="Takahashi S."/>
        </authorList>
    </citation>
    <scope>NUCLEOTIDE SEQUENCE [LARGE SCALE GENOMIC DNA]</scope>
    <source>
        <strain evidence="1 2">SN-593</strain>
    </source>
</reference>
<dbReference type="AlphaFoldDB" id="A0A7U3UT40"/>
<dbReference type="KEGG" id="arev:RVR_4419"/>
<dbReference type="Proteomes" id="UP000595703">
    <property type="component" value="Chromosome"/>
</dbReference>
<sequence length="166" mass="18294">MPVKQFTVGQLADLGVPPDRPDDVAWSEIVLVDEHVGMSKYSQERRCVFRDDDGRTWAVKYEAQVEAGDYEVGPPPDNHGWFGGTVEAVEVEQRPVIVARWEPVGDEPAVDRPARGAIDSLAAVWFQEAGAREDVARESAAAWIIEHADEVAELYDAYLDSAEGGQ</sequence>
<reference evidence="1 2" key="1">
    <citation type="journal article" date="2010" name="J. Bacteriol.">
        <title>Biochemical characterization of a novel indole prenyltransferase from Streptomyces sp. SN-593.</title>
        <authorList>
            <person name="Takahashi S."/>
            <person name="Takagi H."/>
            <person name="Toyoda A."/>
            <person name="Uramoto M."/>
            <person name="Nogawa T."/>
            <person name="Ueki M."/>
            <person name="Sakaki Y."/>
            <person name="Osada H."/>
        </authorList>
    </citation>
    <scope>NUCLEOTIDE SEQUENCE [LARGE SCALE GENOMIC DNA]</scope>
    <source>
        <strain evidence="1 2">SN-593</strain>
    </source>
</reference>
<evidence type="ECO:0000313" key="2">
    <source>
        <dbReference type="Proteomes" id="UP000595703"/>
    </source>
</evidence>
<protein>
    <submittedName>
        <fullName evidence="1">Uncharacterized protein</fullName>
    </submittedName>
</protein>
<name>A0A7U3UT40_9ACTN</name>
<proteinExistence type="predicted"/>
<organism evidence="1 2">
    <name type="scientific">Actinacidiphila reveromycinica</name>
    <dbReference type="NCBI Taxonomy" id="659352"/>
    <lineage>
        <taxon>Bacteria</taxon>
        <taxon>Bacillati</taxon>
        <taxon>Actinomycetota</taxon>
        <taxon>Actinomycetes</taxon>
        <taxon>Kitasatosporales</taxon>
        <taxon>Streptomycetaceae</taxon>
        <taxon>Actinacidiphila</taxon>
    </lineage>
</organism>
<dbReference type="EMBL" id="AP018365">
    <property type="protein sequence ID" value="BBA98287.1"/>
    <property type="molecule type" value="Genomic_DNA"/>
</dbReference>
<accession>A0A7U3UT40</accession>
<evidence type="ECO:0000313" key="1">
    <source>
        <dbReference type="EMBL" id="BBA98287.1"/>
    </source>
</evidence>
<reference evidence="1 2" key="2">
    <citation type="journal article" date="2011" name="J. Antibiot.">
        <title>Furaquinocins I and J: novel polyketide isoprenoid hybrid compounds from Streptomyces reveromyceticus SN-593.</title>
        <authorList>
            <person name="Panthee S."/>
            <person name="Takahashi S."/>
            <person name="Takagi H."/>
            <person name="Nogawa T."/>
            <person name="Oowada E."/>
            <person name="Uramoto M."/>
            <person name="Osada H."/>
        </authorList>
    </citation>
    <scope>NUCLEOTIDE SEQUENCE [LARGE SCALE GENOMIC DNA]</scope>
    <source>
        <strain evidence="1 2">SN-593</strain>
    </source>
</reference>
<reference evidence="1 2" key="3">
    <citation type="journal article" date="2011" name="Nat. Chem. Biol.">
        <title>Reveromycin A biosynthesis uses RevG and RevJ for stereospecific spiroacetal formation.</title>
        <authorList>
            <person name="Takahashi S."/>
            <person name="Toyoda A."/>
            <person name="Sekiyama Y."/>
            <person name="Takagi H."/>
            <person name="Nogawa T."/>
            <person name="Uramoto M."/>
            <person name="Suzuki R."/>
            <person name="Koshino H."/>
            <person name="Kumano T."/>
            <person name="Panthee S."/>
            <person name="Dairi T."/>
            <person name="Ishikawa J."/>
            <person name="Ikeda H."/>
            <person name="Sakaki Y."/>
            <person name="Osada H."/>
        </authorList>
    </citation>
    <scope>NUCLEOTIDE SEQUENCE [LARGE SCALE GENOMIC DNA]</scope>
    <source>
        <strain evidence="1 2">SN-593</strain>
    </source>
</reference>